<evidence type="ECO:0000259" key="1">
    <source>
        <dbReference type="Pfam" id="PF13403"/>
    </source>
</evidence>
<dbReference type="InterPro" id="IPR028992">
    <property type="entry name" value="Hedgehog/Intein_dom"/>
</dbReference>
<dbReference type="RefSeq" id="WP_377745835.1">
    <property type="nucleotide sequence ID" value="NZ_JBHRXJ010000014.1"/>
</dbReference>
<dbReference type="Proteomes" id="UP001595721">
    <property type="component" value="Unassembled WGS sequence"/>
</dbReference>
<gene>
    <name evidence="2" type="ORF">ACFOMH_16435</name>
</gene>
<dbReference type="InterPro" id="IPR036844">
    <property type="entry name" value="Hint_dom_sf"/>
</dbReference>
<dbReference type="Pfam" id="PF13403">
    <property type="entry name" value="Hint_2"/>
    <property type="match status" value="1"/>
</dbReference>
<organism evidence="2 3">
    <name type="scientific">Paracoccus mangrovi</name>
    <dbReference type="NCBI Taxonomy" id="1715645"/>
    <lineage>
        <taxon>Bacteria</taxon>
        <taxon>Pseudomonadati</taxon>
        <taxon>Pseudomonadota</taxon>
        <taxon>Alphaproteobacteria</taxon>
        <taxon>Rhodobacterales</taxon>
        <taxon>Paracoccaceae</taxon>
        <taxon>Paracoccus</taxon>
    </lineage>
</organism>
<dbReference type="Gene3D" id="2.170.16.10">
    <property type="entry name" value="Hedgehog/Intein (Hint) domain"/>
    <property type="match status" value="1"/>
</dbReference>
<name>A0ABV7RAP7_9RHOB</name>
<proteinExistence type="predicted"/>
<comment type="caution">
    <text evidence="2">The sequence shown here is derived from an EMBL/GenBank/DDBJ whole genome shotgun (WGS) entry which is preliminary data.</text>
</comment>
<evidence type="ECO:0000313" key="2">
    <source>
        <dbReference type="EMBL" id="MFC3529765.1"/>
    </source>
</evidence>
<reference evidence="3" key="1">
    <citation type="journal article" date="2019" name="Int. J. Syst. Evol. Microbiol.">
        <title>The Global Catalogue of Microorganisms (GCM) 10K type strain sequencing project: providing services to taxonomists for standard genome sequencing and annotation.</title>
        <authorList>
            <consortium name="The Broad Institute Genomics Platform"/>
            <consortium name="The Broad Institute Genome Sequencing Center for Infectious Disease"/>
            <person name="Wu L."/>
            <person name="Ma J."/>
        </authorList>
    </citation>
    <scope>NUCLEOTIDE SEQUENCE [LARGE SCALE GENOMIC DNA]</scope>
    <source>
        <strain evidence="3">KCTC 42899</strain>
    </source>
</reference>
<evidence type="ECO:0000313" key="3">
    <source>
        <dbReference type="Proteomes" id="UP001595721"/>
    </source>
</evidence>
<keyword evidence="3" id="KW-1185">Reference proteome</keyword>
<dbReference type="EMBL" id="JBHRXJ010000014">
    <property type="protein sequence ID" value="MFC3529765.1"/>
    <property type="molecule type" value="Genomic_DNA"/>
</dbReference>
<dbReference type="SUPFAM" id="SSF51294">
    <property type="entry name" value="Hedgehog/intein (Hint) domain"/>
    <property type="match status" value="1"/>
</dbReference>
<protein>
    <submittedName>
        <fullName evidence="2">Hint domain-containing protein</fullName>
    </submittedName>
</protein>
<feature type="domain" description="Hedgehog/Intein (Hint)" evidence="1">
    <location>
        <begin position="155"/>
        <end position="301"/>
    </location>
</feature>
<sequence>MSGDGRAENAAQWVDSVQGVNFADGGSSIRELDASSYGTDDIIATNDSSSSTYYNNDYFTDDTGTVLRIDAAIRIEVTITYDAGNGPMTKTVQVAALQMDNGDMYLYPTKEGGLSQTSLDNLGTISSLTVNRLIDNDLAGDELIYHNSTIVGTVICFTTGTMIQTPLGEVPVEQLSAGDLVVTMDSNAMPIKWIGSRHLDAAALRDNPHLHPITIRAGALGDGLPATDLTVSPQHRILVQSSIAARMFGQRQVLVAAKHLMCLDGIGLSDDASGVTYWHFLFDSHQIVFANNTPAESLFPGMMALQSLGEAARDEILELFPELDPETGRTIEPARQLVPGRLARKLADRHQRNVKPIYS</sequence>
<accession>A0ABV7RAP7</accession>